<dbReference type="CDD" id="cd07989">
    <property type="entry name" value="LPLAT_AGPAT-like"/>
    <property type="match status" value="1"/>
</dbReference>
<evidence type="ECO:0000313" key="4">
    <source>
        <dbReference type="EMBL" id="UTI64055.1"/>
    </source>
</evidence>
<name>A0ABY5DPU7_9ACTN</name>
<protein>
    <submittedName>
        <fullName evidence="4">1-acyl-sn-glycerol-3-phosphate acyltransferase</fullName>
    </submittedName>
</protein>
<proteinExistence type="predicted"/>
<evidence type="ECO:0000256" key="1">
    <source>
        <dbReference type="ARBA" id="ARBA00022679"/>
    </source>
</evidence>
<accession>A0ABY5DPU7</accession>
<dbReference type="InterPro" id="IPR002123">
    <property type="entry name" value="Plipid/glycerol_acylTrfase"/>
</dbReference>
<dbReference type="PANTHER" id="PTHR10434:SF11">
    <property type="entry name" value="1-ACYL-SN-GLYCEROL-3-PHOSPHATE ACYLTRANSFERASE"/>
    <property type="match status" value="1"/>
</dbReference>
<gene>
    <name evidence="4" type="ORF">NBH00_22300</name>
</gene>
<evidence type="ECO:0000313" key="5">
    <source>
        <dbReference type="Proteomes" id="UP001056035"/>
    </source>
</evidence>
<dbReference type="PANTHER" id="PTHR10434">
    <property type="entry name" value="1-ACYL-SN-GLYCEROL-3-PHOSPHATE ACYLTRANSFERASE"/>
    <property type="match status" value="1"/>
</dbReference>
<dbReference type="SUPFAM" id="SSF69593">
    <property type="entry name" value="Glycerol-3-phosphate (1)-acyltransferase"/>
    <property type="match status" value="1"/>
</dbReference>
<sequence length="221" mass="23648">MATTHEHEPLSKTYRFAMTACAPAIRWWGRLEVVGLDELPVGVPVLICGNHDSHWDPVAIGVAGKSRRQICALAKASMWKRPGLRHILDGMGQIPIERGAGDVGALDRATEILRDGACIGIFPEGTLSRGGPLRARSGIGRLAANVPEAEVVCVAVTGTVDLVRGPFTRPRIRVEFFRPAGGGLQEGESQKAFAQRLLDEVRAKAPVVAAGRRPGRKADAP</sequence>
<dbReference type="GO" id="GO:0016746">
    <property type="term" value="F:acyltransferase activity"/>
    <property type="evidence" value="ECO:0007669"/>
    <property type="project" value="UniProtKB-KW"/>
</dbReference>
<dbReference type="SMART" id="SM00563">
    <property type="entry name" value="PlsC"/>
    <property type="match status" value="1"/>
</dbReference>
<organism evidence="4 5">
    <name type="scientific">Paraconexibacter antarcticus</name>
    <dbReference type="NCBI Taxonomy" id="2949664"/>
    <lineage>
        <taxon>Bacteria</taxon>
        <taxon>Bacillati</taxon>
        <taxon>Actinomycetota</taxon>
        <taxon>Thermoleophilia</taxon>
        <taxon>Solirubrobacterales</taxon>
        <taxon>Paraconexibacteraceae</taxon>
        <taxon>Paraconexibacter</taxon>
    </lineage>
</organism>
<keyword evidence="2 4" id="KW-0012">Acyltransferase</keyword>
<reference evidence="4 5" key="1">
    <citation type="submission" date="2022-06" db="EMBL/GenBank/DDBJ databases">
        <title>Paraconexibacter antarcticus.</title>
        <authorList>
            <person name="Kim C.S."/>
        </authorList>
    </citation>
    <scope>NUCLEOTIDE SEQUENCE [LARGE SCALE GENOMIC DNA]</scope>
    <source>
        <strain evidence="4 5">02-257</strain>
    </source>
</reference>
<dbReference type="Proteomes" id="UP001056035">
    <property type="component" value="Chromosome"/>
</dbReference>
<dbReference type="RefSeq" id="WP_254570768.1">
    <property type="nucleotide sequence ID" value="NZ_CP098502.1"/>
</dbReference>
<feature type="domain" description="Phospholipid/glycerol acyltransferase" evidence="3">
    <location>
        <begin position="45"/>
        <end position="159"/>
    </location>
</feature>
<keyword evidence="1" id="KW-0808">Transferase</keyword>
<keyword evidence="5" id="KW-1185">Reference proteome</keyword>
<evidence type="ECO:0000259" key="3">
    <source>
        <dbReference type="SMART" id="SM00563"/>
    </source>
</evidence>
<evidence type="ECO:0000256" key="2">
    <source>
        <dbReference type="ARBA" id="ARBA00023315"/>
    </source>
</evidence>
<dbReference type="Pfam" id="PF01553">
    <property type="entry name" value="Acyltransferase"/>
    <property type="match status" value="1"/>
</dbReference>
<dbReference type="EMBL" id="CP098502">
    <property type="protein sequence ID" value="UTI64055.1"/>
    <property type="molecule type" value="Genomic_DNA"/>
</dbReference>